<keyword evidence="2" id="KW-1185">Reference proteome</keyword>
<protein>
    <submittedName>
        <fullName evidence="1">Uncharacterized protein</fullName>
    </submittedName>
</protein>
<reference evidence="1 2" key="1">
    <citation type="submission" date="2024-06" db="EMBL/GenBank/DDBJ databases">
        <title>A chromosome level genome sequence of Diviner's sage (Salvia divinorum).</title>
        <authorList>
            <person name="Ford S.A."/>
            <person name="Ro D.-K."/>
            <person name="Ness R.W."/>
            <person name="Phillips M.A."/>
        </authorList>
    </citation>
    <scope>NUCLEOTIDE SEQUENCE [LARGE SCALE GENOMIC DNA]</scope>
    <source>
        <strain evidence="1">SAF-2024a</strain>
        <tissue evidence="1">Leaf</tissue>
    </source>
</reference>
<sequence>MKPTPAVVPCLTTHRTVAQPSLLSDHLRLLPRAPLVVARVLVFLVRQPRRSVKDGVFEISETAREISSNTW</sequence>
<organism evidence="1 2">
    <name type="scientific">Salvia divinorum</name>
    <name type="common">Maria pastora</name>
    <name type="synonym">Diviner's sage</name>
    <dbReference type="NCBI Taxonomy" id="28513"/>
    <lineage>
        <taxon>Eukaryota</taxon>
        <taxon>Viridiplantae</taxon>
        <taxon>Streptophyta</taxon>
        <taxon>Embryophyta</taxon>
        <taxon>Tracheophyta</taxon>
        <taxon>Spermatophyta</taxon>
        <taxon>Magnoliopsida</taxon>
        <taxon>eudicotyledons</taxon>
        <taxon>Gunneridae</taxon>
        <taxon>Pentapetalae</taxon>
        <taxon>asterids</taxon>
        <taxon>lamiids</taxon>
        <taxon>Lamiales</taxon>
        <taxon>Lamiaceae</taxon>
        <taxon>Nepetoideae</taxon>
        <taxon>Mentheae</taxon>
        <taxon>Salviinae</taxon>
        <taxon>Salvia</taxon>
        <taxon>Salvia subgen. Calosphace</taxon>
    </lineage>
</organism>
<comment type="caution">
    <text evidence="1">The sequence shown here is derived from an EMBL/GenBank/DDBJ whole genome shotgun (WGS) entry which is preliminary data.</text>
</comment>
<name>A0ABD1GTY1_SALDI</name>
<proteinExistence type="predicted"/>
<evidence type="ECO:0000313" key="2">
    <source>
        <dbReference type="Proteomes" id="UP001567538"/>
    </source>
</evidence>
<dbReference type="AlphaFoldDB" id="A0ABD1GTY1"/>
<gene>
    <name evidence="1" type="ORF">AAHA92_15945</name>
</gene>
<accession>A0ABD1GTY1</accession>
<evidence type="ECO:0000313" key="1">
    <source>
        <dbReference type="EMBL" id="KAL1547609.1"/>
    </source>
</evidence>
<dbReference type="EMBL" id="JBEAFC010000007">
    <property type="protein sequence ID" value="KAL1547609.1"/>
    <property type="molecule type" value="Genomic_DNA"/>
</dbReference>
<dbReference type="Proteomes" id="UP001567538">
    <property type="component" value="Unassembled WGS sequence"/>
</dbReference>